<evidence type="ECO:0000256" key="4">
    <source>
        <dbReference type="ARBA" id="ARBA00022989"/>
    </source>
</evidence>
<organism evidence="11 12">
    <name type="scientific">Clytia hemisphaerica</name>
    <dbReference type="NCBI Taxonomy" id="252671"/>
    <lineage>
        <taxon>Eukaryota</taxon>
        <taxon>Metazoa</taxon>
        <taxon>Cnidaria</taxon>
        <taxon>Hydrozoa</taxon>
        <taxon>Hydroidolina</taxon>
        <taxon>Leptothecata</taxon>
        <taxon>Obeliida</taxon>
        <taxon>Clytiidae</taxon>
        <taxon>Clytia</taxon>
    </lineage>
</organism>
<dbReference type="Proteomes" id="UP000594262">
    <property type="component" value="Unplaced"/>
</dbReference>
<keyword evidence="8" id="KW-0807">Transducer</keyword>
<sequence length="212" mass="24710">MQPFSQDSGKRLAYKVVSISWLVGSFLAIPFFVGYKAQHHEVTFQISAFCVYTRFFRQEVMITDLIIIVLLIIISTYFYYKLCRVARAQAALIKKDLNVMKRVNMDKINTQIKGHKIMKATRTLGFILGAMVLCWIPFLIISIIDSFDVSYFSVFTLKLLGTLTYLNSIFNPIIYTFMTRAFKESITKRFFRFKRKLSRTAMPDIKRCTSHV</sequence>
<dbReference type="PRINTS" id="PR00237">
    <property type="entry name" value="GPCRRHODOPSN"/>
</dbReference>
<dbReference type="PANTHER" id="PTHR24249">
    <property type="entry name" value="HISTAMINE RECEPTOR-RELATED G-PROTEIN COUPLED RECEPTOR"/>
    <property type="match status" value="1"/>
</dbReference>
<evidence type="ECO:0000259" key="10">
    <source>
        <dbReference type="PROSITE" id="PS50262"/>
    </source>
</evidence>
<dbReference type="SUPFAM" id="SSF81321">
    <property type="entry name" value="Family A G protein-coupled receptor-like"/>
    <property type="match status" value="1"/>
</dbReference>
<evidence type="ECO:0000256" key="8">
    <source>
        <dbReference type="ARBA" id="ARBA00023224"/>
    </source>
</evidence>
<keyword evidence="5" id="KW-0297">G-protein coupled receptor</keyword>
<evidence type="ECO:0000256" key="1">
    <source>
        <dbReference type="ARBA" id="ARBA00004651"/>
    </source>
</evidence>
<dbReference type="Pfam" id="PF00001">
    <property type="entry name" value="7tm_1"/>
    <property type="match status" value="1"/>
</dbReference>
<feature type="domain" description="G-protein coupled receptors family 1 profile" evidence="10">
    <location>
        <begin position="1"/>
        <end position="175"/>
    </location>
</feature>
<name>A0A7M5X685_9CNID</name>
<feature type="transmembrane region" description="Helical" evidence="9">
    <location>
        <begin position="61"/>
        <end position="80"/>
    </location>
</feature>
<dbReference type="Gene3D" id="1.20.1070.10">
    <property type="entry name" value="Rhodopsin 7-helix transmembrane proteins"/>
    <property type="match status" value="1"/>
</dbReference>
<feature type="transmembrane region" description="Helical" evidence="9">
    <location>
        <begin position="12"/>
        <end position="33"/>
    </location>
</feature>
<evidence type="ECO:0000256" key="3">
    <source>
        <dbReference type="ARBA" id="ARBA00022692"/>
    </source>
</evidence>
<feature type="transmembrane region" description="Helical" evidence="9">
    <location>
        <begin position="123"/>
        <end position="144"/>
    </location>
</feature>
<keyword evidence="3 9" id="KW-0812">Transmembrane</keyword>
<accession>A0A7M5X685</accession>
<dbReference type="InterPro" id="IPR017452">
    <property type="entry name" value="GPCR_Rhodpsn_7TM"/>
</dbReference>
<proteinExistence type="predicted"/>
<dbReference type="GO" id="GO:0005886">
    <property type="term" value="C:plasma membrane"/>
    <property type="evidence" value="ECO:0007669"/>
    <property type="project" value="UniProtKB-SubCell"/>
</dbReference>
<evidence type="ECO:0000313" key="12">
    <source>
        <dbReference type="Proteomes" id="UP000594262"/>
    </source>
</evidence>
<protein>
    <recommendedName>
        <fullName evidence="10">G-protein coupled receptors family 1 profile domain-containing protein</fullName>
    </recommendedName>
</protein>
<keyword evidence="6 9" id="KW-0472">Membrane</keyword>
<dbReference type="AlphaFoldDB" id="A0A7M5X685"/>
<evidence type="ECO:0000256" key="9">
    <source>
        <dbReference type="SAM" id="Phobius"/>
    </source>
</evidence>
<dbReference type="OrthoDB" id="5959645at2759"/>
<evidence type="ECO:0000256" key="5">
    <source>
        <dbReference type="ARBA" id="ARBA00023040"/>
    </source>
</evidence>
<evidence type="ECO:0000256" key="6">
    <source>
        <dbReference type="ARBA" id="ARBA00023136"/>
    </source>
</evidence>
<evidence type="ECO:0000313" key="11">
    <source>
        <dbReference type="EnsemblMetazoa" id="CLYHEMP017508.1"/>
    </source>
</evidence>
<reference evidence="11" key="1">
    <citation type="submission" date="2021-01" db="UniProtKB">
        <authorList>
            <consortium name="EnsemblMetazoa"/>
        </authorList>
    </citation>
    <scope>IDENTIFICATION</scope>
</reference>
<keyword evidence="12" id="KW-1185">Reference proteome</keyword>
<keyword evidence="4 9" id="KW-1133">Transmembrane helix</keyword>
<comment type="subcellular location">
    <subcellularLocation>
        <location evidence="1">Cell membrane</location>
        <topology evidence="1">Multi-pass membrane protein</topology>
    </subcellularLocation>
</comment>
<keyword evidence="2" id="KW-1003">Cell membrane</keyword>
<evidence type="ECO:0000256" key="7">
    <source>
        <dbReference type="ARBA" id="ARBA00023170"/>
    </source>
</evidence>
<keyword evidence="7" id="KW-0675">Receptor</keyword>
<feature type="transmembrane region" description="Helical" evidence="9">
    <location>
        <begin position="164"/>
        <end position="182"/>
    </location>
</feature>
<dbReference type="EnsemblMetazoa" id="CLYHEMT017508.1">
    <property type="protein sequence ID" value="CLYHEMP017508.1"/>
    <property type="gene ID" value="CLYHEMG017508"/>
</dbReference>
<dbReference type="InterPro" id="IPR050569">
    <property type="entry name" value="TAAR"/>
</dbReference>
<dbReference type="GO" id="GO:0004930">
    <property type="term" value="F:G protein-coupled receptor activity"/>
    <property type="evidence" value="ECO:0007669"/>
    <property type="project" value="UniProtKB-KW"/>
</dbReference>
<dbReference type="PROSITE" id="PS50262">
    <property type="entry name" value="G_PROTEIN_RECEP_F1_2"/>
    <property type="match status" value="1"/>
</dbReference>
<dbReference type="InterPro" id="IPR000276">
    <property type="entry name" value="GPCR_Rhodpsn"/>
</dbReference>
<evidence type="ECO:0000256" key="2">
    <source>
        <dbReference type="ARBA" id="ARBA00022475"/>
    </source>
</evidence>